<dbReference type="AlphaFoldDB" id="A0A4S2F1H0"/>
<keyword evidence="3" id="KW-1185">Reference proteome</keyword>
<dbReference type="RefSeq" id="WP_136012315.1">
    <property type="nucleotide sequence ID" value="NZ_SRYE01000002.1"/>
</dbReference>
<evidence type="ECO:0000313" key="3">
    <source>
        <dbReference type="Proteomes" id="UP000310263"/>
    </source>
</evidence>
<dbReference type="EMBL" id="SRYE01000002">
    <property type="protein sequence ID" value="TGY62585.1"/>
    <property type="molecule type" value="Genomic_DNA"/>
</dbReference>
<accession>A0A4S2F1H0</accession>
<feature type="transmembrane region" description="Helical" evidence="1">
    <location>
        <begin position="12"/>
        <end position="31"/>
    </location>
</feature>
<dbReference type="Proteomes" id="UP000310263">
    <property type="component" value="Unassembled WGS sequence"/>
</dbReference>
<feature type="transmembrane region" description="Helical" evidence="1">
    <location>
        <begin position="70"/>
        <end position="93"/>
    </location>
</feature>
<keyword evidence="1" id="KW-1133">Transmembrane helix</keyword>
<keyword evidence="1" id="KW-0472">Membrane</keyword>
<feature type="transmembrane region" description="Helical" evidence="1">
    <location>
        <begin position="99"/>
        <end position="122"/>
    </location>
</feature>
<organism evidence="2 3">
    <name type="scientific">Muricaecibacterium torontonense</name>
    <dbReference type="NCBI Taxonomy" id="3032871"/>
    <lineage>
        <taxon>Bacteria</taxon>
        <taxon>Bacillati</taxon>
        <taxon>Actinomycetota</taxon>
        <taxon>Coriobacteriia</taxon>
        <taxon>Coriobacteriales</taxon>
        <taxon>Atopobiaceae</taxon>
        <taxon>Muricaecibacterium</taxon>
    </lineage>
</organism>
<reference evidence="2 3" key="1">
    <citation type="submission" date="2019-04" db="EMBL/GenBank/DDBJ databases">
        <title>Microbes associate with the intestines of laboratory mice.</title>
        <authorList>
            <person name="Navarre W."/>
            <person name="Wong E."/>
            <person name="Huang K."/>
            <person name="Tropini C."/>
            <person name="Ng K."/>
            <person name="Yu B."/>
        </authorList>
    </citation>
    <scope>NUCLEOTIDE SEQUENCE [LARGE SCALE GENOMIC DNA]</scope>
    <source>
        <strain evidence="2 3">NM07_P-09</strain>
    </source>
</reference>
<evidence type="ECO:0008006" key="4">
    <source>
        <dbReference type="Google" id="ProtNLM"/>
    </source>
</evidence>
<name>A0A4S2F1H0_9ACTN</name>
<gene>
    <name evidence="2" type="ORF">E5334_04005</name>
</gene>
<evidence type="ECO:0000256" key="1">
    <source>
        <dbReference type="SAM" id="Phobius"/>
    </source>
</evidence>
<evidence type="ECO:0000313" key="2">
    <source>
        <dbReference type="EMBL" id="TGY62585.1"/>
    </source>
</evidence>
<protein>
    <recommendedName>
        <fullName evidence="4">DUF3021 domain-containing protein</fullName>
    </recommendedName>
</protein>
<sequence>MNDFAKSVFTSTCRLFTIYMLAGTLAAIAFIGLSYGLALTLTLFLASLAIAFLRAFFFTDHFIKVLSYPVRILGFGLAAFILLTACAWLGQWFPMDNPWAWSTFALIYLAILGACCVGYQIYFRRTSGSFDAALKDYHQRMGR</sequence>
<feature type="transmembrane region" description="Helical" evidence="1">
    <location>
        <begin position="37"/>
        <end position="58"/>
    </location>
</feature>
<proteinExistence type="predicted"/>
<keyword evidence="1" id="KW-0812">Transmembrane</keyword>
<comment type="caution">
    <text evidence="2">The sequence shown here is derived from an EMBL/GenBank/DDBJ whole genome shotgun (WGS) entry which is preliminary data.</text>
</comment>
<dbReference type="OrthoDB" id="3192984at2"/>